<keyword evidence="4" id="KW-1185">Reference proteome</keyword>
<dbReference type="Pfam" id="PF00534">
    <property type="entry name" value="Glycos_transf_1"/>
    <property type="match status" value="1"/>
</dbReference>
<dbReference type="Proteomes" id="UP000573001">
    <property type="component" value="Unassembled WGS sequence"/>
</dbReference>
<proteinExistence type="predicted"/>
<evidence type="ECO:0000256" key="1">
    <source>
        <dbReference type="ARBA" id="ARBA00022679"/>
    </source>
</evidence>
<dbReference type="PANTHER" id="PTHR12526">
    <property type="entry name" value="GLYCOSYLTRANSFERASE"/>
    <property type="match status" value="1"/>
</dbReference>
<name>A0ABX2M944_9MICO</name>
<evidence type="ECO:0000313" key="3">
    <source>
        <dbReference type="EMBL" id="NUU14580.1"/>
    </source>
</evidence>
<dbReference type="Gene3D" id="3.40.50.2000">
    <property type="entry name" value="Glycogen Phosphorylase B"/>
    <property type="match status" value="1"/>
</dbReference>
<dbReference type="PANTHER" id="PTHR12526:SF637">
    <property type="entry name" value="GLYCOSYLTRANSFERASE EPSF-RELATED"/>
    <property type="match status" value="1"/>
</dbReference>
<dbReference type="SUPFAM" id="SSF53756">
    <property type="entry name" value="UDP-Glycosyltransferase/glycogen phosphorylase"/>
    <property type="match status" value="1"/>
</dbReference>
<comment type="caution">
    <text evidence="3">The sequence shown here is derived from an EMBL/GenBank/DDBJ whole genome shotgun (WGS) entry which is preliminary data.</text>
</comment>
<keyword evidence="1" id="KW-0808">Transferase</keyword>
<gene>
    <name evidence="3" type="ORF">HP507_12155</name>
</gene>
<feature type="domain" description="Glycosyl transferase family 1" evidence="2">
    <location>
        <begin position="89"/>
        <end position="209"/>
    </location>
</feature>
<dbReference type="InterPro" id="IPR001296">
    <property type="entry name" value="Glyco_trans_1"/>
</dbReference>
<dbReference type="EMBL" id="JABMCE010000082">
    <property type="protein sequence ID" value="NUU14580.1"/>
    <property type="molecule type" value="Genomic_DNA"/>
</dbReference>
<accession>A0ABX2M944</accession>
<evidence type="ECO:0000259" key="2">
    <source>
        <dbReference type="Pfam" id="PF00534"/>
    </source>
</evidence>
<organism evidence="3 4">
    <name type="scientific">Curtobacterium pusillum</name>
    <dbReference type="NCBI Taxonomy" id="69373"/>
    <lineage>
        <taxon>Bacteria</taxon>
        <taxon>Bacillati</taxon>
        <taxon>Actinomycetota</taxon>
        <taxon>Actinomycetes</taxon>
        <taxon>Micrococcales</taxon>
        <taxon>Microbacteriaceae</taxon>
        <taxon>Curtobacterium</taxon>
    </lineage>
</organism>
<evidence type="ECO:0000313" key="4">
    <source>
        <dbReference type="Proteomes" id="UP000573001"/>
    </source>
</evidence>
<reference evidence="3 4" key="1">
    <citation type="submission" date="2020-05" db="EMBL/GenBank/DDBJ databases">
        <title>Genome Sequencing of Type Strains.</title>
        <authorList>
            <person name="Lemaire J.F."/>
            <person name="Inderbitzin P."/>
            <person name="Gregorio O.A."/>
            <person name="Collins S.B."/>
            <person name="Wespe N."/>
            <person name="Knight-Connoni V."/>
        </authorList>
    </citation>
    <scope>NUCLEOTIDE SEQUENCE [LARGE SCALE GENOMIC DNA]</scope>
    <source>
        <strain evidence="3 4">ATCC 19096</strain>
    </source>
</reference>
<protein>
    <submittedName>
        <fullName evidence="3">Glycosyltransferase</fullName>
    </submittedName>
</protein>
<sequence length="264" mass="28389">MLALLRLSYTVQPHGMLAPSTSSFRRLFDKFVTRLVLARAKEVYFLNSAEAAALQNLGARASQLHRLGNGVACIDRPSVRHPSSGLPVRVLFAARLHPRKRVGVFLEAAADLIRGTSGDDWRFMVVGPDEGDLKLVLRSIESESSAGCLSYGGALEHSQLLKLMRQTDIFVLCSEDEPFGLAALEAMAAGSATVVTEGTGLTEYQTVEKSIATFDGSASGLAAAIVNVRREIGTYSRAALKQASSPELNINEIASSLLRRWGGL</sequence>